<dbReference type="AlphaFoldDB" id="A0A8H4A5B7"/>
<organism evidence="1 2">
    <name type="scientific">Gigaspora margarita</name>
    <dbReference type="NCBI Taxonomy" id="4874"/>
    <lineage>
        <taxon>Eukaryota</taxon>
        <taxon>Fungi</taxon>
        <taxon>Fungi incertae sedis</taxon>
        <taxon>Mucoromycota</taxon>
        <taxon>Glomeromycotina</taxon>
        <taxon>Glomeromycetes</taxon>
        <taxon>Diversisporales</taxon>
        <taxon>Gigasporaceae</taxon>
        <taxon>Gigaspora</taxon>
    </lineage>
</organism>
<dbReference type="OrthoDB" id="2416304at2759"/>
<sequence>MSERKKKTSTETYIERINGNDIKSVKPFYDPITPKAKNNNLEAWKEDWKNYNQELYNRVAQEKLNLNWIEFSSRFNQCKTLYESIKGIDFTSPHAKNKEMNKLIRDTIPNENYSNIYSITTYWRKSYDNLALIFEAFEKDNISKEILLEKLRCTNITINYFQEVNNDDILKLTSCLREVCKPTLVKSEEAL</sequence>
<proteinExistence type="predicted"/>
<dbReference type="EMBL" id="WTPW01001463">
    <property type="protein sequence ID" value="KAF0433855.1"/>
    <property type="molecule type" value="Genomic_DNA"/>
</dbReference>
<reference evidence="1 2" key="1">
    <citation type="journal article" date="2019" name="Environ. Microbiol.">
        <title>At the nexus of three kingdoms: the genome of the mycorrhizal fungus Gigaspora margarita provides insights into plant, endobacterial and fungal interactions.</title>
        <authorList>
            <person name="Venice F."/>
            <person name="Ghignone S."/>
            <person name="Salvioli di Fossalunga A."/>
            <person name="Amselem J."/>
            <person name="Novero M."/>
            <person name="Xianan X."/>
            <person name="Sedzielewska Toro K."/>
            <person name="Morin E."/>
            <person name="Lipzen A."/>
            <person name="Grigoriev I.V."/>
            <person name="Henrissat B."/>
            <person name="Martin F.M."/>
            <person name="Bonfante P."/>
        </authorList>
    </citation>
    <scope>NUCLEOTIDE SEQUENCE [LARGE SCALE GENOMIC DNA]</scope>
    <source>
        <strain evidence="1 2">BEG34</strain>
    </source>
</reference>
<gene>
    <name evidence="1" type="ORF">F8M41_004982</name>
</gene>
<evidence type="ECO:0000313" key="1">
    <source>
        <dbReference type="EMBL" id="KAF0433855.1"/>
    </source>
</evidence>
<name>A0A8H4A5B7_GIGMA</name>
<accession>A0A8H4A5B7</accession>
<comment type="caution">
    <text evidence="1">The sequence shown here is derived from an EMBL/GenBank/DDBJ whole genome shotgun (WGS) entry which is preliminary data.</text>
</comment>
<keyword evidence="2" id="KW-1185">Reference proteome</keyword>
<evidence type="ECO:0000313" key="2">
    <source>
        <dbReference type="Proteomes" id="UP000439903"/>
    </source>
</evidence>
<protein>
    <submittedName>
        <fullName evidence="1">Uncharacterized protein</fullName>
    </submittedName>
</protein>
<dbReference type="Proteomes" id="UP000439903">
    <property type="component" value="Unassembled WGS sequence"/>
</dbReference>